<evidence type="ECO:0000313" key="3">
    <source>
        <dbReference type="Proteomes" id="UP000004633"/>
    </source>
</evidence>
<evidence type="ECO:0000256" key="1">
    <source>
        <dbReference type="SAM" id="Phobius"/>
    </source>
</evidence>
<dbReference type="Proteomes" id="UP000004633">
    <property type="component" value="Unassembled WGS sequence"/>
</dbReference>
<keyword evidence="1" id="KW-0812">Transmembrane</keyword>
<keyword evidence="1" id="KW-1133">Transmembrane helix</keyword>
<protein>
    <submittedName>
        <fullName evidence="2">Uncharacterized protein</fullName>
    </submittedName>
</protein>
<evidence type="ECO:0000313" key="2">
    <source>
        <dbReference type="EMBL" id="EFW28870.1"/>
    </source>
</evidence>
<proteinExistence type="predicted"/>
<gene>
    <name evidence="2" type="ORF">HMPREF9555_01987</name>
</gene>
<dbReference type="HOGENOM" id="CLU_1053336_0_0_9"/>
<keyword evidence="1" id="KW-0472">Membrane</keyword>
<name>E7N4N8_9FIRM</name>
<organism evidence="2 3">
    <name type="scientific">Selenomonas artemidis F0399</name>
    <dbReference type="NCBI Taxonomy" id="749551"/>
    <lineage>
        <taxon>Bacteria</taxon>
        <taxon>Bacillati</taxon>
        <taxon>Bacillota</taxon>
        <taxon>Negativicutes</taxon>
        <taxon>Selenomonadales</taxon>
        <taxon>Selenomonadaceae</taxon>
        <taxon>Selenomonas</taxon>
    </lineage>
</organism>
<sequence>MYTLPKYFRSARIQTEATVNRWEEIMVQKEYAQSVRTVLAALLFGLLAVTSGCFSGDVNLVVNDDGSADLKTTLVSVPMLAEIVEQSKAAAVEKNPDAQVTPVTKDNNMSGYEISEHYATLDKLSDVDFFAAHEGKNAGITAAKSFFYDDWNFDLIFSGTESGGGAGAFASNITFTYEMTLPVTPTSSNADRISDDGKTLTWNLGKTLTTGESTKIEVAFRMWHKPALIGTAALLFLLVAGTAYAVLRRKKSPADAAEDTSQNA</sequence>
<dbReference type="STRING" id="749551.HMPREF9555_01987"/>
<keyword evidence="3" id="KW-1185">Reference proteome</keyword>
<reference evidence="2 3" key="1">
    <citation type="submission" date="2010-08" db="EMBL/GenBank/DDBJ databases">
        <authorList>
            <person name="Weinstock G."/>
            <person name="Sodergren E."/>
            <person name="Clifton S."/>
            <person name="Fulton L."/>
            <person name="Fulton B."/>
            <person name="Courtney L."/>
            <person name="Fronick C."/>
            <person name="Harrison M."/>
            <person name="Strong C."/>
            <person name="Farmer C."/>
            <person name="Delahaunty K."/>
            <person name="Markovic C."/>
            <person name="Hall O."/>
            <person name="Minx P."/>
            <person name="Tomlinson C."/>
            <person name="Mitreva M."/>
            <person name="Hou S."/>
            <person name="Chen J."/>
            <person name="Wollam A."/>
            <person name="Pepin K.H."/>
            <person name="Johnson M."/>
            <person name="Bhonagiri V."/>
            <person name="Zhang X."/>
            <person name="Suruliraj S."/>
            <person name="Warren W."/>
            <person name="Chinwalla A."/>
            <person name="Mardis E.R."/>
            <person name="Wilson R.K."/>
        </authorList>
    </citation>
    <scope>NUCLEOTIDE SEQUENCE [LARGE SCALE GENOMIC DNA]</scope>
    <source>
        <strain evidence="2 3">F0399</strain>
    </source>
</reference>
<dbReference type="EMBL" id="AECV01000055">
    <property type="protein sequence ID" value="EFW28870.1"/>
    <property type="molecule type" value="Genomic_DNA"/>
</dbReference>
<feature type="transmembrane region" description="Helical" evidence="1">
    <location>
        <begin position="227"/>
        <end position="247"/>
    </location>
</feature>
<comment type="caution">
    <text evidence="2">The sequence shown here is derived from an EMBL/GenBank/DDBJ whole genome shotgun (WGS) entry which is preliminary data.</text>
</comment>
<dbReference type="AlphaFoldDB" id="E7N4N8"/>
<accession>E7N4N8</accession>